<name>A0A815RI12_9BILA</name>
<protein>
    <submittedName>
        <fullName evidence="2">Uncharacterized protein</fullName>
    </submittedName>
</protein>
<sequence>MDNRSNVAGHVLVDVGETNASFSSISTKGLIGCYGILIDGLYDKSPFCFVDHHTFSVDRKTTLSTASILISLIEDLVKNIRKSLKREPDSSEEIILKGTTSNLSLLVCGGVKQDPDHIRLAFQLLQHQLSHDVIDNFAPNSDELYLCQELNFRTTIISSVSYLLPDSIEDMAADKGQISSTKKILI</sequence>
<dbReference type="EMBL" id="CAJNOU010004753">
    <property type="protein sequence ID" value="CAF1453719.1"/>
    <property type="molecule type" value="Genomic_DNA"/>
</dbReference>
<organism evidence="2 4">
    <name type="scientific">Rotaria sordida</name>
    <dbReference type="NCBI Taxonomy" id="392033"/>
    <lineage>
        <taxon>Eukaryota</taxon>
        <taxon>Metazoa</taxon>
        <taxon>Spiralia</taxon>
        <taxon>Gnathifera</taxon>
        <taxon>Rotifera</taxon>
        <taxon>Eurotatoria</taxon>
        <taxon>Bdelloidea</taxon>
        <taxon>Philodinida</taxon>
        <taxon>Philodinidae</taxon>
        <taxon>Rotaria</taxon>
    </lineage>
</organism>
<comment type="caution">
    <text evidence="2">The sequence shown here is derived from an EMBL/GenBank/DDBJ whole genome shotgun (WGS) entry which is preliminary data.</text>
</comment>
<reference evidence="2" key="1">
    <citation type="submission" date="2021-02" db="EMBL/GenBank/DDBJ databases">
        <authorList>
            <person name="Nowell W R."/>
        </authorList>
    </citation>
    <scope>NUCLEOTIDE SEQUENCE</scope>
</reference>
<proteinExistence type="predicted"/>
<dbReference type="Proteomes" id="UP000663889">
    <property type="component" value="Unassembled WGS sequence"/>
</dbReference>
<dbReference type="Proteomes" id="UP000663874">
    <property type="component" value="Unassembled WGS sequence"/>
</dbReference>
<evidence type="ECO:0000313" key="2">
    <source>
        <dbReference type="EMBL" id="CAF1476760.1"/>
    </source>
</evidence>
<evidence type="ECO:0000313" key="3">
    <source>
        <dbReference type="EMBL" id="CAF4208987.1"/>
    </source>
</evidence>
<dbReference type="Proteomes" id="UP000663882">
    <property type="component" value="Unassembled WGS sequence"/>
</dbReference>
<evidence type="ECO:0000313" key="1">
    <source>
        <dbReference type="EMBL" id="CAF1453719.1"/>
    </source>
</evidence>
<dbReference type="EMBL" id="CAJNOO010007995">
    <property type="protein sequence ID" value="CAF1476760.1"/>
    <property type="molecule type" value="Genomic_DNA"/>
</dbReference>
<evidence type="ECO:0000313" key="4">
    <source>
        <dbReference type="Proteomes" id="UP000663882"/>
    </source>
</evidence>
<dbReference type="EMBL" id="CAJOBE010017241">
    <property type="protein sequence ID" value="CAF4208987.1"/>
    <property type="molecule type" value="Genomic_DNA"/>
</dbReference>
<dbReference type="AlphaFoldDB" id="A0A815RI12"/>
<dbReference type="OrthoDB" id="10406123at2759"/>
<accession>A0A815RI12</accession>
<gene>
    <name evidence="3" type="ORF">FNK824_LOCUS36665</name>
    <name evidence="2" type="ORF">RFH988_LOCUS37800</name>
    <name evidence="1" type="ORF">SEV965_LOCUS33820</name>
</gene>